<name>A0ABY7LIE9_9BACT</name>
<evidence type="ECO:0000313" key="3">
    <source>
        <dbReference type="Proteomes" id="UP001211005"/>
    </source>
</evidence>
<dbReference type="Proteomes" id="UP001211005">
    <property type="component" value="Chromosome"/>
</dbReference>
<reference evidence="2 3" key="1">
    <citation type="submission" date="2022-12" db="EMBL/GenBank/DDBJ databases">
        <title>Hymenobacter canadensis sp. nov. isolated from lake water of the Cambridge Bay, Canada.</title>
        <authorList>
            <person name="Kim W.H."/>
            <person name="Lee Y.M."/>
        </authorList>
    </citation>
    <scope>NUCLEOTIDE SEQUENCE [LARGE SCALE GENOMIC DNA]</scope>
    <source>
        <strain evidence="2 3">PAMC 29467</strain>
    </source>
</reference>
<dbReference type="Gene3D" id="1.25.40.390">
    <property type="match status" value="1"/>
</dbReference>
<dbReference type="EMBL" id="CP114767">
    <property type="protein sequence ID" value="WBA40234.1"/>
    <property type="molecule type" value="Genomic_DNA"/>
</dbReference>
<evidence type="ECO:0000256" key="1">
    <source>
        <dbReference type="SAM" id="MobiDB-lite"/>
    </source>
</evidence>
<proteinExistence type="predicted"/>
<feature type="region of interest" description="Disordered" evidence="1">
    <location>
        <begin position="440"/>
        <end position="460"/>
    </location>
</feature>
<dbReference type="SUPFAM" id="SSF48452">
    <property type="entry name" value="TPR-like"/>
    <property type="match status" value="1"/>
</dbReference>
<accession>A0ABY7LIE9</accession>
<dbReference type="Pfam" id="PF12771">
    <property type="entry name" value="SusD-like_2"/>
    <property type="match status" value="1"/>
</dbReference>
<sequence length="460" mass="50727">MKIKFNHTFLLFLGLSLGSCQDFVDDLDVDPNQPPSADAQNMLQGIELADAVIHEGEAARISSMWTAQFTGANQQYTSINRYDVTAGNFDNMWSTMYVDVATQSRIAAARALQEQNPRLSGILQVLEAHTLGTATSLFGDIPFSQVNDRLNFPNPVYDPQAQVYVALQQELDEAIAKINTTGGAPRDLFYQGNATKWVAAAYTLKARYYLHTKQYDLARQAALNGISAPANDWIVPHKESDGAENFYYQFNSQRVSYLTGTDSYAARLLDPARPGNRNRNNTKTDESARFNFFFNASSTAGNLDDYQLLANSGFADPAEDFPILTYSENQLILAEAYARAGNLASALTALNAHRSALSTKYPGGRYDAYTLADIPGGATAANMLNEILTERYVSFIGQIEPFNDLRRTNNAIGLPNKRQLPGAPTPAFPQRFLYSQSEVNSNVNTPNPLPDLFSKTTVNQ</sequence>
<gene>
    <name evidence="2" type="ORF">O3303_10355</name>
</gene>
<protein>
    <submittedName>
        <fullName evidence="2">SusD/RagB family nutrient-binding outer membrane lipoprotein</fullName>
    </submittedName>
</protein>
<evidence type="ECO:0000313" key="2">
    <source>
        <dbReference type="EMBL" id="WBA40234.1"/>
    </source>
</evidence>
<dbReference type="RefSeq" id="WP_269558344.1">
    <property type="nucleotide sequence ID" value="NZ_CP114767.1"/>
</dbReference>
<dbReference type="PROSITE" id="PS51257">
    <property type="entry name" value="PROKAR_LIPOPROTEIN"/>
    <property type="match status" value="1"/>
</dbReference>
<keyword evidence="3" id="KW-1185">Reference proteome</keyword>
<organism evidence="2 3">
    <name type="scientific">Hymenobacter canadensis</name>
    <dbReference type="NCBI Taxonomy" id="2999067"/>
    <lineage>
        <taxon>Bacteria</taxon>
        <taxon>Pseudomonadati</taxon>
        <taxon>Bacteroidota</taxon>
        <taxon>Cytophagia</taxon>
        <taxon>Cytophagales</taxon>
        <taxon>Hymenobacteraceae</taxon>
        <taxon>Hymenobacter</taxon>
    </lineage>
</organism>
<dbReference type="InterPro" id="IPR011990">
    <property type="entry name" value="TPR-like_helical_dom_sf"/>
</dbReference>
<keyword evidence="2" id="KW-0449">Lipoprotein</keyword>
<dbReference type="InterPro" id="IPR041662">
    <property type="entry name" value="SusD-like_2"/>
</dbReference>